<protein>
    <recommendedName>
        <fullName evidence="1">YgjP-like metallopeptidase domain-containing protein</fullName>
    </recommendedName>
</protein>
<dbReference type="InterPro" id="IPR002725">
    <property type="entry name" value="YgjP-like_metallopeptidase"/>
</dbReference>
<dbReference type="CDD" id="cd07344">
    <property type="entry name" value="M48_yhfN_like"/>
    <property type="match status" value="1"/>
</dbReference>
<feature type="domain" description="YgjP-like metallopeptidase" evidence="1">
    <location>
        <begin position="25"/>
        <end position="235"/>
    </location>
</feature>
<name>A0A4Y7RG83_9FIRM</name>
<keyword evidence="3" id="KW-1185">Reference proteome</keyword>
<dbReference type="RefSeq" id="WP_190239568.1">
    <property type="nucleotide sequence ID" value="NZ_QFGA01000001.1"/>
</dbReference>
<dbReference type="InterPro" id="IPR053136">
    <property type="entry name" value="UTP_pyrophosphatase-like"/>
</dbReference>
<dbReference type="PANTHER" id="PTHR30399">
    <property type="entry name" value="UNCHARACTERIZED PROTEIN YGJP"/>
    <property type="match status" value="1"/>
</dbReference>
<accession>A0A4Y7RG83</accession>
<evidence type="ECO:0000259" key="1">
    <source>
        <dbReference type="Pfam" id="PF01863"/>
    </source>
</evidence>
<dbReference type="Gene3D" id="3.30.2010.10">
    <property type="entry name" value="Metalloproteases ('zincins'), catalytic domain"/>
    <property type="match status" value="1"/>
</dbReference>
<evidence type="ECO:0000313" key="2">
    <source>
        <dbReference type="EMBL" id="TEB07760.1"/>
    </source>
</evidence>
<proteinExistence type="predicted"/>
<dbReference type="Proteomes" id="UP000298324">
    <property type="component" value="Unassembled WGS sequence"/>
</dbReference>
<comment type="caution">
    <text evidence="2">The sequence shown here is derived from an EMBL/GenBank/DDBJ whole genome shotgun (WGS) entry which is preliminary data.</text>
</comment>
<organism evidence="2 3">
    <name type="scientific">Pelotomaculum schinkii</name>
    <dbReference type="NCBI Taxonomy" id="78350"/>
    <lineage>
        <taxon>Bacteria</taxon>
        <taxon>Bacillati</taxon>
        <taxon>Bacillota</taxon>
        <taxon>Clostridia</taxon>
        <taxon>Eubacteriales</taxon>
        <taxon>Desulfotomaculaceae</taxon>
        <taxon>Pelotomaculum</taxon>
    </lineage>
</organism>
<reference evidence="2 3" key="1">
    <citation type="journal article" date="2018" name="Environ. Microbiol.">
        <title>Novel energy conservation strategies and behaviour of Pelotomaculum schinkii driving syntrophic propionate catabolism.</title>
        <authorList>
            <person name="Hidalgo-Ahumada C.A.P."/>
            <person name="Nobu M.K."/>
            <person name="Narihiro T."/>
            <person name="Tamaki H."/>
            <person name="Liu W.T."/>
            <person name="Kamagata Y."/>
            <person name="Stams A.J.M."/>
            <person name="Imachi H."/>
            <person name="Sousa D.Z."/>
        </authorList>
    </citation>
    <scope>NUCLEOTIDE SEQUENCE [LARGE SCALE GENOMIC DNA]</scope>
    <source>
        <strain evidence="2 3">HH</strain>
    </source>
</reference>
<sequence>MNTKKLFLTRPLSDVEVIIERKNVKKIRLKVCPNSVIKLSAPLGVPDAYIDDFLTSNTPWIEKSLHYFKETEATEFETSIFSGASTRILGRQVRIIVNEAKKRIIEQKEDYIYIQSPVAGDQQALLKQFERWWLSRSKSYFLAVIDRLYPIIAKHGINKPNLQVRKMKTLWGSCSRKHNKINLNYYLYKAAPPCIDYVVLHELAHFLYPKHNKDFYDFLTVHMPDWQERKRILDHEVVKGLGYYARVHPCLK</sequence>
<dbReference type="AlphaFoldDB" id="A0A4Y7RG83"/>
<dbReference type="Pfam" id="PF01863">
    <property type="entry name" value="YgjP-like"/>
    <property type="match status" value="1"/>
</dbReference>
<dbReference type="PANTHER" id="PTHR30399:SF1">
    <property type="entry name" value="UTP PYROPHOSPHATASE"/>
    <property type="match status" value="1"/>
</dbReference>
<dbReference type="EMBL" id="QFGA01000001">
    <property type="protein sequence ID" value="TEB07760.1"/>
    <property type="molecule type" value="Genomic_DNA"/>
</dbReference>
<evidence type="ECO:0000313" key="3">
    <source>
        <dbReference type="Proteomes" id="UP000298324"/>
    </source>
</evidence>
<gene>
    <name evidence="2" type="ORF">Psch_01315</name>
</gene>